<dbReference type="InterPro" id="IPR003362">
    <property type="entry name" value="Bact_transf"/>
</dbReference>
<accession>A0ABS1KYC5</accession>
<gene>
    <name evidence="4" type="ORF">JI741_23675</name>
</gene>
<evidence type="ECO:0000259" key="3">
    <source>
        <dbReference type="Pfam" id="PF02397"/>
    </source>
</evidence>
<keyword evidence="5" id="KW-1185">Reference proteome</keyword>
<comment type="similarity">
    <text evidence="1">Belongs to the bacterial sugar transferase family.</text>
</comment>
<name>A0ABS1KYC5_9BACT</name>
<dbReference type="PANTHER" id="PTHR30576:SF0">
    <property type="entry name" value="UNDECAPRENYL-PHOSPHATE N-ACETYLGALACTOSAMINYL 1-PHOSPHATE TRANSFERASE-RELATED"/>
    <property type="match status" value="1"/>
</dbReference>
<keyword evidence="2" id="KW-0472">Membrane</keyword>
<dbReference type="GO" id="GO:0016740">
    <property type="term" value="F:transferase activity"/>
    <property type="evidence" value="ECO:0007669"/>
    <property type="project" value="UniProtKB-KW"/>
</dbReference>
<sequence length="370" mass="41706">MEAVLPFNSQNFSADLSIDSQPVSAKDLTRHILRIGFPANALENEYALGATLFTNTTLQGAVNSIIASEQIDALFVHPDQLTPALQPLKTLAKAQAIPLVVYSAKYDQQCRELALKNGVDDYFYGSITAAYLKRLEFITKLKNYKNKRGNKPYVKQAMDDAPKIKLWALKRTFDILVSGTALLFLSPIMLLVALLIKLESKGPVFYISKRAGSGYKIFDFYKFRSMRIGADAELAKLAHLNQYSEQTDGSVFFKLKNDPRVSRLGQVLRDTSLDELPQLINVLKGDMSLVGNRPLPLYEAEKLTKDQIAWRFLAPAGITGLWQVTKRGKENMSEEERIQLDMEYAMNNSFLYDMKIFVGTFPALIQKQRV</sequence>
<protein>
    <submittedName>
        <fullName evidence="4">Sugar transferase</fullName>
    </submittedName>
</protein>
<evidence type="ECO:0000256" key="1">
    <source>
        <dbReference type="ARBA" id="ARBA00006464"/>
    </source>
</evidence>
<keyword evidence="2" id="KW-0812">Transmembrane</keyword>
<comment type="caution">
    <text evidence="4">The sequence shown here is derived from an EMBL/GenBank/DDBJ whole genome shotgun (WGS) entry which is preliminary data.</text>
</comment>
<reference evidence="4 5" key="1">
    <citation type="submission" date="2021-01" db="EMBL/GenBank/DDBJ databases">
        <title>Chryseolinea sp. Jin1 Genome sequencing and assembly.</title>
        <authorList>
            <person name="Kim I."/>
        </authorList>
    </citation>
    <scope>NUCLEOTIDE SEQUENCE [LARGE SCALE GENOMIC DNA]</scope>
    <source>
        <strain evidence="4 5">Jin1</strain>
    </source>
</reference>
<dbReference type="Pfam" id="PF02397">
    <property type="entry name" value="Bac_transf"/>
    <property type="match status" value="1"/>
</dbReference>
<feature type="transmembrane region" description="Helical" evidence="2">
    <location>
        <begin position="173"/>
        <end position="196"/>
    </location>
</feature>
<keyword evidence="4" id="KW-0808">Transferase</keyword>
<organism evidence="4 5">
    <name type="scientific">Chryseolinea lacunae</name>
    <dbReference type="NCBI Taxonomy" id="2801331"/>
    <lineage>
        <taxon>Bacteria</taxon>
        <taxon>Pseudomonadati</taxon>
        <taxon>Bacteroidota</taxon>
        <taxon>Cytophagia</taxon>
        <taxon>Cytophagales</taxon>
        <taxon>Fulvivirgaceae</taxon>
        <taxon>Chryseolinea</taxon>
    </lineage>
</organism>
<dbReference type="EMBL" id="JAERRB010000010">
    <property type="protein sequence ID" value="MBL0744252.1"/>
    <property type="molecule type" value="Genomic_DNA"/>
</dbReference>
<proteinExistence type="inferred from homology"/>
<evidence type="ECO:0000313" key="4">
    <source>
        <dbReference type="EMBL" id="MBL0744252.1"/>
    </source>
</evidence>
<feature type="domain" description="Bacterial sugar transferase" evidence="3">
    <location>
        <begin position="170"/>
        <end position="365"/>
    </location>
</feature>
<dbReference type="RefSeq" id="WP_202013910.1">
    <property type="nucleotide sequence ID" value="NZ_JAERRB010000010.1"/>
</dbReference>
<evidence type="ECO:0000313" key="5">
    <source>
        <dbReference type="Proteomes" id="UP000613030"/>
    </source>
</evidence>
<keyword evidence="2" id="KW-1133">Transmembrane helix</keyword>
<dbReference type="PANTHER" id="PTHR30576">
    <property type="entry name" value="COLANIC BIOSYNTHESIS UDP-GLUCOSE LIPID CARRIER TRANSFERASE"/>
    <property type="match status" value="1"/>
</dbReference>
<evidence type="ECO:0000256" key="2">
    <source>
        <dbReference type="SAM" id="Phobius"/>
    </source>
</evidence>
<dbReference type="Proteomes" id="UP000613030">
    <property type="component" value="Unassembled WGS sequence"/>
</dbReference>